<keyword evidence="10" id="KW-1185">Reference proteome</keyword>
<keyword evidence="2" id="KW-0805">Transcription regulation</keyword>
<feature type="compositionally biased region" description="Basic and acidic residues" evidence="7">
    <location>
        <begin position="242"/>
        <end position="255"/>
    </location>
</feature>
<proteinExistence type="predicted"/>
<evidence type="ECO:0000256" key="5">
    <source>
        <dbReference type="ARBA" id="ARBA00023180"/>
    </source>
</evidence>
<reference evidence="9 10" key="1">
    <citation type="journal article" date="2023" name="Life. Sci Alliance">
        <title>Evolutionary insights into 3D genome organization and epigenetic landscape of Vigna mungo.</title>
        <authorList>
            <person name="Junaid A."/>
            <person name="Singh B."/>
            <person name="Bhatia S."/>
        </authorList>
    </citation>
    <scope>NUCLEOTIDE SEQUENCE [LARGE SCALE GENOMIC DNA]</scope>
    <source>
        <strain evidence="9">Urdbean</strain>
    </source>
</reference>
<dbReference type="EMBL" id="CP144698">
    <property type="protein sequence ID" value="WVZ17869.1"/>
    <property type="molecule type" value="Genomic_DNA"/>
</dbReference>
<name>A0AAQ3S6V3_VIGMU</name>
<dbReference type="InterPro" id="IPR002100">
    <property type="entry name" value="TF_MADSbox"/>
</dbReference>
<evidence type="ECO:0000256" key="6">
    <source>
        <dbReference type="ARBA" id="ARBA00023242"/>
    </source>
</evidence>
<keyword evidence="5" id="KW-0325">Glycoprotein</keyword>
<dbReference type="GO" id="GO:0045944">
    <property type="term" value="P:positive regulation of transcription by RNA polymerase II"/>
    <property type="evidence" value="ECO:0007669"/>
    <property type="project" value="InterPro"/>
</dbReference>
<dbReference type="GO" id="GO:0005634">
    <property type="term" value="C:nucleus"/>
    <property type="evidence" value="ECO:0007669"/>
    <property type="project" value="UniProtKB-SubCell"/>
</dbReference>
<dbReference type="InterPro" id="IPR050142">
    <property type="entry name" value="MADS-box/MEF2_TF"/>
</dbReference>
<dbReference type="Proteomes" id="UP001374535">
    <property type="component" value="Chromosome 3"/>
</dbReference>
<dbReference type="CDD" id="cd00265">
    <property type="entry name" value="MADS_MEF2_like"/>
    <property type="match status" value="1"/>
</dbReference>
<dbReference type="Gene3D" id="3.40.1810.10">
    <property type="entry name" value="Transcription factor, MADS-box"/>
    <property type="match status" value="1"/>
</dbReference>
<evidence type="ECO:0000256" key="7">
    <source>
        <dbReference type="SAM" id="MobiDB-lite"/>
    </source>
</evidence>
<sequence length="255" mass="28430">MVSEFSWGGGLLKTQTPPKWFVGGSLEMLDNAFTWAKVELKRIENKINRQVTFAKRRNGLLKKAYELSVLCDAELALIIFSTRGKLYEFCSTSRGENHNLLLAFTISHFSLARKCHITDDLDNVFDDEEDDAWKEWDGSVVDSGGDEEAPCRTRHRIRQAPVWGSPDFGVGGGEEKWFSDEKWMPPSGVQVGTVYGRLGDPTTPGWASSGGDCERLSKEEVKKRAADGEKIMMSLGGPVAEDDWKGSKDAPDYNL</sequence>
<evidence type="ECO:0000313" key="9">
    <source>
        <dbReference type="EMBL" id="WVZ17869.1"/>
    </source>
</evidence>
<dbReference type="PRINTS" id="PR00404">
    <property type="entry name" value="MADSDOMAIN"/>
</dbReference>
<keyword evidence="4" id="KW-0804">Transcription</keyword>
<feature type="domain" description="MADS-box" evidence="8">
    <location>
        <begin position="33"/>
        <end position="93"/>
    </location>
</feature>
<feature type="region of interest" description="Disordered" evidence="7">
    <location>
        <begin position="224"/>
        <end position="255"/>
    </location>
</feature>
<dbReference type="InterPro" id="IPR046450">
    <property type="entry name" value="PA_dom_sf"/>
</dbReference>
<evidence type="ECO:0000259" key="8">
    <source>
        <dbReference type="PROSITE" id="PS50066"/>
    </source>
</evidence>
<dbReference type="GO" id="GO:0000977">
    <property type="term" value="F:RNA polymerase II transcription regulatory region sequence-specific DNA binding"/>
    <property type="evidence" value="ECO:0007669"/>
    <property type="project" value="InterPro"/>
</dbReference>
<dbReference type="AlphaFoldDB" id="A0AAQ3S6V3"/>
<evidence type="ECO:0000256" key="1">
    <source>
        <dbReference type="ARBA" id="ARBA00004123"/>
    </source>
</evidence>
<evidence type="ECO:0000256" key="4">
    <source>
        <dbReference type="ARBA" id="ARBA00023163"/>
    </source>
</evidence>
<dbReference type="GO" id="GO:0046983">
    <property type="term" value="F:protein dimerization activity"/>
    <property type="evidence" value="ECO:0007669"/>
    <property type="project" value="InterPro"/>
</dbReference>
<keyword evidence="6" id="KW-0539">Nucleus</keyword>
<dbReference type="PANTHER" id="PTHR48019">
    <property type="entry name" value="SERUM RESPONSE FACTOR HOMOLOG"/>
    <property type="match status" value="1"/>
</dbReference>
<evidence type="ECO:0000256" key="3">
    <source>
        <dbReference type="ARBA" id="ARBA00023125"/>
    </source>
</evidence>
<dbReference type="PROSITE" id="PS50066">
    <property type="entry name" value="MADS_BOX_2"/>
    <property type="match status" value="1"/>
</dbReference>
<dbReference type="InterPro" id="IPR036879">
    <property type="entry name" value="TF_MADSbox_sf"/>
</dbReference>
<dbReference type="SUPFAM" id="SSF55455">
    <property type="entry name" value="SRF-like"/>
    <property type="match status" value="1"/>
</dbReference>
<organism evidence="9 10">
    <name type="scientific">Vigna mungo</name>
    <name type="common">Black gram</name>
    <name type="synonym">Phaseolus mungo</name>
    <dbReference type="NCBI Taxonomy" id="3915"/>
    <lineage>
        <taxon>Eukaryota</taxon>
        <taxon>Viridiplantae</taxon>
        <taxon>Streptophyta</taxon>
        <taxon>Embryophyta</taxon>
        <taxon>Tracheophyta</taxon>
        <taxon>Spermatophyta</taxon>
        <taxon>Magnoliopsida</taxon>
        <taxon>eudicotyledons</taxon>
        <taxon>Gunneridae</taxon>
        <taxon>Pentapetalae</taxon>
        <taxon>rosids</taxon>
        <taxon>fabids</taxon>
        <taxon>Fabales</taxon>
        <taxon>Fabaceae</taxon>
        <taxon>Papilionoideae</taxon>
        <taxon>50 kb inversion clade</taxon>
        <taxon>NPAAA clade</taxon>
        <taxon>indigoferoid/millettioid clade</taxon>
        <taxon>Phaseoleae</taxon>
        <taxon>Vigna</taxon>
    </lineage>
</organism>
<protein>
    <recommendedName>
        <fullName evidence="8">MADS-box domain-containing protein</fullName>
    </recommendedName>
</protein>
<evidence type="ECO:0000313" key="10">
    <source>
        <dbReference type="Proteomes" id="UP001374535"/>
    </source>
</evidence>
<comment type="subcellular location">
    <subcellularLocation>
        <location evidence="1">Nucleus</location>
    </subcellularLocation>
</comment>
<evidence type="ECO:0000256" key="2">
    <source>
        <dbReference type="ARBA" id="ARBA00023015"/>
    </source>
</evidence>
<dbReference type="SMART" id="SM00432">
    <property type="entry name" value="MADS"/>
    <property type="match status" value="1"/>
</dbReference>
<dbReference type="Pfam" id="PF00319">
    <property type="entry name" value="SRF-TF"/>
    <property type="match status" value="1"/>
</dbReference>
<keyword evidence="3" id="KW-0238">DNA-binding</keyword>
<dbReference type="InterPro" id="IPR033896">
    <property type="entry name" value="MEF2-like_N"/>
</dbReference>
<dbReference type="Gene3D" id="3.50.30.30">
    <property type="match status" value="1"/>
</dbReference>
<gene>
    <name evidence="9" type="ORF">V8G54_010851</name>
</gene>
<dbReference type="SUPFAM" id="SSF52025">
    <property type="entry name" value="PA domain"/>
    <property type="match status" value="1"/>
</dbReference>
<accession>A0AAQ3S6V3</accession>